<dbReference type="EC" id="3.4.16.4" evidence="3"/>
<accession>A0A841FJQ9</accession>
<evidence type="ECO:0000259" key="2">
    <source>
        <dbReference type="Pfam" id="PF00144"/>
    </source>
</evidence>
<dbReference type="RefSeq" id="WP_184788953.1">
    <property type="nucleotide sequence ID" value="NZ_BONT01000046.1"/>
</dbReference>
<dbReference type="Proteomes" id="UP000548476">
    <property type="component" value="Unassembled WGS sequence"/>
</dbReference>
<evidence type="ECO:0000256" key="1">
    <source>
        <dbReference type="SAM" id="SignalP"/>
    </source>
</evidence>
<evidence type="ECO:0000313" key="3">
    <source>
        <dbReference type="EMBL" id="MBB6036114.1"/>
    </source>
</evidence>
<organism evidence="3 4">
    <name type="scientific">Phytomonospora endophytica</name>
    <dbReference type="NCBI Taxonomy" id="714109"/>
    <lineage>
        <taxon>Bacteria</taxon>
        <taxon>Bacillati</taxon>
        <taxon>Actinomycetota</taxon>
        <taxon>Actinomycetes</taxon>
        <taxon>Micromonosporales</taxon>
        <taxon>Micromonosporaceae</taxon>
        <taxon>Phytomonospora</taxon>
    </lineage>
</organism>
<dbReference type="PANTHER" id="PTHR46825:SF7">
    <property type="entry name" value="D-ALANYL-D-ALANINE CARBOXYPEPTIDASE"/>
    <property type="match status" value="1"/>
</dbReference>
<dbReference type="AlphaFoldDB" id="A0A841FJQ9"/>
<reference evidence="3 4" key="1">
    <citation type="submission" date="2020-08" db="EMBL/GenBank/DDBJ databases">
        <title>Genomic Encyclopedia of Type Strains, Phase IV (KMG-IV): sequencing the most valuable type-strain genomes for metagenomic binning, comparative biology and taxonomic classification.</title>
        <authorList>
            <person name="Goeker M."/>
        </authorList>
    </citation>
    <scope>NUCLEOTIDE SEQUENCE [LARGE SCALE GENOMIC DNA]</scope>
    <source>
        <strain evidence="3 4">YIM 65646</strain>
    </source>
</reference>
<proteinExistence type="predicted"/>
<keyword evidence="1" id="KW-0732">Signal</keyword>
<dbReference type="GO" id="GO:0009002">
    <property type="term" value="F:serine-type D-Ala-D-Ala carboxypeptidase activity"/>
    <property type="evidence" value="ECO:0007669"/>
    <property type="project" value="UniProtKB-EC"/>
</dbReference>
<comment type="caution">
    <text evidence="3">The sequence shown here is derived from an EMBL/GenBank/DDBJ whole genome shotgun (WGS) entry which is preliminary data.</text>
</comment>
<keyword evidence="3" id="KW-0645">Protease</keyword>
<feature type="chain" id="PRO_5039474775" evidence="1">
    <location>
        <begin position="23"/>
        <end position="393"/>
    </location>
</feature>
<dbReference type="InterPro" id="IPR012338">
    <property type="entry name" value="Beta-lactam/transpept-like"/>
</dbReference>
<dbReference type="EMBL" id="JACHGT010000008">
    <property type="protein sequence ID" value="MBB6036114.1"/>
    <property type="molecule type" value="Genomic_DNA"/>
</dbReference>
<dbReference type="Gene3D" id="3.40.710.10">
    <property type="entry name" value="DD-peptidase/beta-lactamase superfamily"/>
    <property type="match status" value="1"/>
</dbReference>
<keyword evidence="3" id="KW-0121">Carboxypeptidase</keyword>
<dbReference type="InterPro" id="IPR050491">
    <property type="entry name" value="AmpC-like"/>
</dbReference>
<keyword evidence="4" id="KW-1185">Reference proteome</keyword>
<sequence>MKKTTRAVLTAAFAATVLSGLAAPAAAEPVVLPPVNKTGLAAAIAGLPADGTTAALVRVTDVDPAQDWAGASGVRDRRSGAPAEVDARVRIGSVSKVFNTAIVLQLVDEGLVDLDESVQHYLPRLLPADYPPITVGQLLNFTSGLPSMSIPGSDEFAWQYEHRFDHWTPERYVRESLRGKKMLFAPGTKQQYVNINTVLSGLVIERVTGSTWEKQLRERITKPLGLKDTYAPGNATGIKGEHQRGYQLVVAADGTRRFVDVTRWNVSDRFASGDMISTTADLTRFTKALFAGEVVPDPVLENMFTVPEVPVYDGNDDPADDEAATRSMGLQRNVLPGGIEVWGKTGARPGYLNGIGALRDGSRILVYSLGATDAKSEDQHPLMMPIIGAAMGL</sequence>
<dbReference type="SUPFAM" id="SSF56601">
    <property type="entry name" value="beta-lactamase/transpeptidase-like"/>
    <property type="match status" value="1"/>
</dbReference>
<keyword evidence="3" id="KW-0378">Hydrolase</keyword>
<gene>
    <name evidence="3" type="ORF">HNR73_003982</name>
</gene>
<dbReference type="PANTHER" id="PTHR46825">
    <property type="entry name" value="D-ALANYL-D-ALANINE-CARBOXYPEPTIDASE/ENDOPEPTIDASE AMPH"/>
    <property type="match status" value="1"/>
</dbReference>
<feature type="domain" description="Beta-lactamase-related" evidence="2">
    <location>
        <begin position="68"/>
        <end position="367"/>
    </location>
</feature>
<name>A0A841FJQ9_9ACTN</name>
<feature type="signal peptide" evidence="1">
    <location>
        <begin position="1"/>
        <end position="22"/>
    </location>
</feature>
<protein>
    <submittedName>
        <fullName evidence="3">D-alanyl-D-alanine carboxypeptidase</fullName>
        <ecNumber evidence="3">3.4.16.4</ecNumber>
    </submittedName>
</protein>
<dbReference type="InterPro" id="IPR001466">
    <property type="entry name" value="Beta-lactam-related"/>
</dbReference>
<dbReference type="Pfam" id="PF00144">
    <property type="entry name" value="Beta-lactamase"/>
    <property type="match status" value="1"/>
</dbReference>
<evidence type="ECO:0000313" key="4">
    <source>
        <dbReference type="Proteomes" id="UP000548476"/>
    </source>
</evidence>